<organism evidence="9 10">
    <name type="scientific">Aspergillus nanangensis</name>
    <dbReference type="NCBI Taxonomy" id="2582783"/>
    <lineage>
        <taxon>Eukaryota</taxon>
        <taxon>Fungi</taxon>
        <taxon>Dikarya</taxon>
        <taxon>Ascomycota</taxon>
        <taxon>Pezizomycotina</taxon>
        <taxon>Eurotiomycetes</taxon>
        <taxon>Eurotiomycetidae</taxon>
        <taxon>Eurotiales</taxon>
        <taxon>Aspergillaceae</taxon>
        <taxon>Aspergillus</taxon>
        <taxon>Aspergillus subgen. Circumdati</taxon>
    </lineage>
</organism>
<evidence type="ECO:0000256" key="7">
    <source>
        <dbReference type="SAM" id="Phobius"/>
    </source>
</evidence>
<dbReference type="AlphaFoldDB" id="A0AAD4GSP0"/>
<feature type="transmembrane region" description="Helical" evidence="7">
    <location>
        <begin position="155"/>
        <end position="177"/>
    </location>
</feature>
<feature type="transmembrane region" description="Helical" evidence="7">
    <location>
        <begin position="454"/>
        <end position="475"/>
    </location>
</feature>
<feature type="compositionally biased region" description="Polar residues" evidence="6">
    <location>
        <begin position="14"/>
        <end position="28"/>
    </location>
</feature>
<dbReference type="GO" id="GO:0022857">
    <property type="term" value="F:transmembrane transporter activity"/>
    <property type="evidence" value="ECO:0007669"/>
    <property type="project" value="InterPro"/>
</dbReference>
<dbReference type="Pfam" id="PF07690">
    <property type="entry name" value="MFS_1"/>
    <property type="match status" value="1"/>
</dbReference>
<comment type="caution">
    <text evidence="9">The sequence shown here is derived from an EMBL/GenBank/DDBJ whole genome shotgun (WGS) entry which is preliminary data.</text>
</comment>
<feature type="transmembrane region" description="Helical" evidence="7">
    <location>
        <begin position="102"/>
        <end position="122"/>
    </location>
</feature>
<reference evidence="9" key="2">
    <citation type="submission" date="2020-02" db="EMBL/GenBank/DDBJ databases">
        <authorList>
            <person name="Gilchrist C.L.M."/>
            <person name="Chooi Y.-H."/>
        </authorList>
    </citation>
    <scope>NUCLEOTIDE SEQUENCE</scope>
    <source>
        <strain evidence="9">MST-FP2251</strain>
    </source>
</reference>
<evidence type="ECO:0000256" key="5">
    <source>
        <dbReference type="ARBA" id="ARBA00023136"/>
    </source>
</evidence>
<feature type="region of interest" description="Disordered" evidence="6">
    <location>
        <begin position="1"/>
        <end position="34"/>
    </location>
</feature>
<feature type="transmembrane region" description="Helical" evidence="7">
    <location>
        <begin position="189"/>
        <end position="212"/>
    </location>
</feature>
<comment type="subcellular location">
    <subcellularLocation>
        <location evidence="1">Membrane</location>
        <topology evidence="1">Multi-pass membrane protein</topology>
    </subcellularLocation>
</comment>
<feature type="transmembrane region" description="Helical" evidence="7">
    <location>
        <begin position="57"/>
        <end position="82"/>
    </location>
</feature>
<feature type="domain" description="Major facilitator superfamily (MFS) profile" evidence="8">
    <location>
        <begin position="57"/>
        <end position="477"/>
    </location>
</feature>
<keyword evidence="5 7" id="KW-0472">Membrane</keyword>
<dbReference type="GO" id="GO:0016020">
    <property type="term" value="C:membrane"/>
    <property type="evidence" value="ECO:0007669"/>
    <property type="project" value="UniProtKB-SubCell"/>
</dbReference>
<keyword evidence="3 7" id="KW-0812">Transmembrane</keyword>
<evidence type="ECO:0000256" key="2">
    <source>
        <dbReference type="ARBA" id="ARBA00022448"/>
    </source>
</evidence>
<dbReference type="InterPro" id="IPR036259">
    <property type="entry name" value="MFS_trans_sf"/>
</dbReference>
<feature type="transmembrane region" description="Helical" evidence="7">
    <location>
        <begin position="296"/>
        <end position="313"/>
    </location>
</feature>
<feature type="transmembrane region" description="Helical" evidence="7">
    <location>
        <begin position="388"/>
        <end position="409"/>
    </location>
</feature>
<protein>
    <recommendedName>
        <fullName evidence="8">Major facilitator superfamily (MFS) profile domain-containing protein</fullName>
    </recommendedName>
</protein>
<reference evidence="9" key="1">
    <citation type="journal article" date="2019" name="Beilstein J. Org. Chem.">
        <title>Nanangenines: drimane sesquiterpenoids as the dominant metabolite cohort of a novel Australian fungus, Aspergillus nanangensis.</title>
        <authorList>
            <person name="Lacey H.J."/>
            <person name="Gilchrist C.L.M."/>
            <person name="Crombie A."/>
            <person name="Kalaitzis J.A."/>
            <person name="Vuong D."/>
            <person name="Rutledge P.J."/>
            <person name="Turner P."/>
            <person name="Pitt J.I."/>
            <person name="Lacey E."/>
            <person name="Chooi Y.H."/>
            <person name="Piggott A.M."/>
        </authorList>
    </citation>
    <scope>NUCLEOTIDE SEQUENCE</scope>
    <source>
        <strain evidence="9">MST-FP2251</strain>
    </source>
</reference>
<evidence type="ECO:0000256" key="4">
    <source>
        <dbReference type="ARBA" id="ARBA00022989"/>
    </source>
</evidence>
<keyword evidence="10" id="KW-1185">Reference proteome</keyword>
<feature type="transmembrane region" description="Helical" evidence="7">
    <location>
        <begin position="421"/>
        <end position="442"/>
    </location>
</feature>
<evidence type="ECO:0000313" key="10">
    <source>
        <dbReference type="Proteomes" id="UP001194746"/>
    </source>
</evidence>
<feature type="transmembrane region" description="Helical" evidence="7">
    <location>
        <begin position="224"/>
        <end position="244"/>
    </location>
</feature>
<gene>
    <name evidence="9" type="ORF">FE257_009577</name>
</gene>
<sequence>MADLPKAEILTDAASASSGVDTPSTPDSTAEERKKALLQSFTPEDDKRIRRKIDRRFLFLIGMMYLIKQVDFMNAAAVKVLQVGEDRNVLNELNMTSNEYNWVQSIYFISYIVFEVPSNLLLKRLTPRLWQSRIMLSWGIVLACHAAAQNKQTMWALRFLLGMCEAGMFPGIAAQLCGWYRSDEMGKPIMWMFAFQNTSGIVGYLLAYGISYMNGLGGLSAWRWVYLLEGIFTILFAGLVYFVLPDWPKSARTRTWLTEREQEYVELRLSENAPKTDDSSFSKDEVVASLKDPRTYAFMLSQVLVNFAGYALTWELPTITTSLGFAGLPRNQLLNIPPSAAAVLAIIFSGWFQKQAYLTRPAYVMGCIMGPMLLFFILIATLTSRVGIYIACVFGNMFYSVYFIPFWAWRTSSLKGTTGAAFTLAFQSCVGQVGGVVGPQLFQSQFAYNGYKTPFAICAAVVGAACLANCWTWWLTRNVEWDVRRVQRLRMKELKQGRIYADDDVQVYNEREFYTGVKRDRS</sequence>
<dbReference type="SUPFAM" id="SSF103473">
    <property type="entry name" value="MFS general substrate transporter"/>
    <property type="match status" value="1"/>
</dbReference>
<dbReference type="InterPro" id="IPR011701">
    <property type="entry name" value="MFS"/>
</dbReference>
<keyword evidence="2" id="KW-0813">Transport</keyword>
<feature type="transmembrane region" description="Helical" evidence="7">
    <location>
        <begin position="363"/>
        <end position="382"/>
    </location>
</feature>
<evidence type="ECO:0000256" key="1">
    <source>
        <dbReference type="ARBA" id="ARBA00004141"/>
    </source>
</evidence>
<keyword evidence="4 7" id="KW-1133">Transmembrane helix</keyword>
<accession>A0AAD4GSP0</accession>
<proteinExistence type="predicted"/>
<dbReference type="PANTHER" id="PTHR43791">
    <property type="entry name" value="PERMEASE-RELATED"/>
    <property type="match status" value="1"/>
</dbReference>
<evidence type="ECO:0000256" key="3">
    <source>
        <dbReference type="ARBA" id="ARBA00022692"/>
    </source>
</evidence>
<evidence type="ECO:0000256" key="6">
    <source>
        <dbReference type="SAM" id="MobiDB-lite"/>
    </source>
</evidence>
<name>A0AAD4GSP0_ASPNN</name>
<feature type="transmembrane region" description="Helical" evidence="7">
    <location>
        <begin position="333"/>
        <end position="351"/>
    </location>
</feature>
<evidence type="ECO:0000259" key="8">
    <source>
        <dbReference type="PROSITE" id="PS50850"/>
    </source>
</evidence>
<feature type="transmembrane region" description="Helical" evidence="7">
    <location>
        <begin position="134"/>
        <end position="149"/>
    </location>
</feature>
<dbReference type="PANTHER" id="PTHR43791:SF91">
    <property type="entry name" value="MAJOR FACILITATOR SUPERFAMILY (MFS) PROFILE DOMAIN-CONTAINING PROTEIN-RELATED"/>
    <property type="match status" value="1"/>
</dbReference>
<dbReference type="InterPro" id="IPR020846">
    <property type="entry name" value="MFS_dom"/>
</dbReference>
<dbReference type="EMBL" id="VCAU01000056">
    <property type="protein sequence ID" value="KAF9887771.1"/>
    <property type="molecule type" value="Genomic_DNA"/>
</dbReference>
<evidence type="ECO:0000313" key="9">
    <source>
        <dbReference type="EMBL" id="KAF9887771.1"/>
    </source>
</evidence>
<dbReference type="Proteomes" id="UP001194746">
    <property type="component" value="Unassembled WGS sequence"/>
</dbReference>
<dbReference type="Gene3D" id="1.20.1250.20">
    <property type="entry name" value="MFS general substrate transporter like domains"/>
    <property type="match status" value="2"/>
</dbReference>
<dbReference type="PROSITE" id="PS50850">
    <property type="entry name" value="MFS"/>
    <property type="match status" value="1"/>
</dbReference>